<evidence type="ECO:0000259" key="1">
    <source>
        <dbReference type="Pfam" id="PF13569"/>
    </source>
</evidence>
<accession>A0A3B6V8T5</accession>
<dbReference type="NCBIfam" id="TIGR02167">
    <property type="entry name" value="Liste_lipo_26"/>
    <property type="match status" value="4"/>
</dbReference>
<sequence length="864" mass="101744">MKKYKPTTKEELKRLVFTNNGIKLGDIDTSLITDMSDLFNESKRKDFDGIEEWDTSNVENMSYMFAYMHYNVLGQYSMTEFNSNLNNWNVSKVKNMIYMFAGCTYFNQPLNKWDVSNVENMSGMFFGAKKFNQPLNNWNVSKVKDMSDMFHNCEAFNRPLDKWDVSNVKDMSNMFNVALKFNQNINNWNVSNVEDLSKTFRYCKAFDQPLNDWDVSNVKNMQHIFEDCENFNQPLDKWDTSNVESMEFAFRACGKFNQPLNSWNMSKVTNIEHMFAFTEEFNQPLDKWDTRNVISVMLLFAYARKFDHYESLANWNLDSLQAISIICDDKDMDKLPTRIQVYRQAFFPKADIISITKFNVKEIYELIADDKNKKVVRLKKRLESDFSSELSFVTNNYNFKTIEKAEKYAERNYNAKKYDKKLEFIKNCPVLVKDKSREVNINLIKYIYSEYLSLKKTIKKLEKIDNMVNLLDLKSFVNFTKEIYLKNQDEVITAFVYAMYGGDEALKKISELMNTIESKNLLTMISFNIESRYAQSLLYKIYLNSTKSAIRKEAVEMINELLEKINIGYTEFRLRCMPNLGFNSKGEKELNKDYKLIVNNDYTLSLFDIKNNKELKKVPQNLDKKLKDKIKELGKEADKFINHSSHILSIMLIDGDILSYDLFKEVFIDNYLMNKFGSDLIWNLYDKDKNFITTFRYTNDGKYLNTENEKIKINADNFMSLATPIEMDDETIDKCRKQLEDSQLSQPINQLTSIKLNKDNLKKEIKKIKNIDTSYGAFKFFAQKYDMHTNDVLGDNDTITYTFTANDGDIFTMSAKVDEDVEYDDLINISIDFKKAENKKEISKRFVYTFLVFIILDFRLADLF</sequence>
<dbReference type="RefSeq" id="WP_012670294.1">
    <property type="nucleotide sequence ID" value="NC_012225.1"/>
</dbReference>
<proteinExistence type="predicted"/>
<dbReference type="Pfam" id="PF03382">
    <property type="entry name" value="DUF285"/>
    <property type="match status" value="3"/>
</dbReference>
<feature type="domain" description="DUF4132" evidence="1">
    <location>
        <begin position="613"/>
        <end position="752"/>
    </location>
</feature>
<keyword evidence="3" id="KW-1185">Reference proteome</keyword>
<evidence type="ECO:0000313" key="2">
    <source>
        <dbReference type="EMBL" id="ACN83245.1"/>
    </source>
</evidence>
<dbReference type="KEGG" id="bhy:BHWA1_00752"/>
<reference evidence="2 3" key="1">
    <citation type="journal article" date="2009" name="PLoS ONE">
        <title>Genome sequence of the pathogenic intestinal spirochete Brachyspira hyodysenteriae reveals adaptations to its lifestyle in the porcine large intestine.</title>
        <authorList>
            <person name="Bellgard M.I."/>
            <person name="Wanchanthuek P."/>
            <person name="La T."/>
            <person name="Ryan K."/>
            <person name="Moolhuijzen P."/>
            <person name="Albertyn Z."/>
            <person name="Shaban B."/>
            <person name="Motro Y."/>
            <person name="Dunn D.S."/>
            <person name="Schibeci D."/>
            <person name="Hunter A."/>
            <person name="Barrero R."/>
            <person name="Phillips N.D."/>
            <person name="Hampson D.J."/>
        </authorList>
    </citation>
    <scope>NUCLEOTIDE SEQUENCE [LARGE SCALE GENOMIC DNA]</scope>
    <source>
        <strain evidence="3">ATCC 49526 / WA1</strain>
    </source>
</reference>
<dbReference type="Pfam" id="PF13569">
    <property type="entry name" value="DUF4132"/>
    <property type="match status" value="1"/>
</dbReference>
<name>A0A3B6V8T5_BRAHW</name>
<organism evidence="2 3">
    <name type="scientific">Brachyspira hyodysenteriae (strain ATCC 49526 / WA1)</name>
    <dbReference type="NCBI Taxonomy" id="565034"/>
    <lineage>
        <taxon>Bacteria</taxon>
        <taxon>Pseudomonadati</taxon>
        <taxon>Spirochaetota</taxon>
        <taxon>Spirochaetia</taxon>
        <taxon>Brachyspirales</taxon>
        <taxon>Brachyspiraceae</taxon>
        <taxon>Brachyspira</taxon>
    </lineage>
</organism>
<evidence type="ECO:0000313" key="3">
    <source>
        <dbReference type="Proteomes" id="UP000001803"/>
    </source>
</evidence>
<gene>
    <name evidence="2" type="ordered locus">BHWA1_00752</name>
</gene>
<dbReference type="EMBL" id="CP001357">
    <property type="protein sequence ID" value="ACN83245.1"/>
    <property type="molecule type" value="Genomic_DNA"/>
</dbReference>
<dbReference type="AlphaFoldDB" id="A0A3B6V8T5"/>
<dbReference type="InterPro" id="IPR011889">
    <property type="entry name" value="Liste_lipo_26"/>
</dbReference>
<dbReference type="InterPro" id="IPR025406">
    <property type="entry name" value="DUF4132"/>
</dbReference>
<dbReference type="Proteomes" id="UP000001803">
    <property type="component" value="Chromosome"/>
</dbReference>
<dbReference type="STRING" id="565034.BHWA1_00752"/>
<dbReference type="InterPro" id="IPR005046">
    <property type="entry name" value="DUF285"/>
</dbReference>
<protein>
    <recommendedName>
        <fullName evidence="1">DUF4132 domain-containing protein</fullName>
    </recommendedName>
</protein>